<dbReference type="Proteomes" id="UP000290649">
    <property type="component" value="Unassembled WGS sequence"/>
</dbReference>
<comment type="caution">
    <text evidence="1">The sequence shown here is derived from an EMBL/GenBank/DDBJ whole genome shotgun (WGS) entry which is preliminary data.</text>
</comment>
<dbReference type="OrthoDB" id="9798476at2"/>
<organism evidence="1 2">
    <name type="scientific">Anaerobacillus alkaliphilus</name>
    <dbReference type="NCBI Taxonomy" id="1548597"/>
    <lineage>
        <taxon>Bacteria</taxon>
        <taxon>Bacillati</taxon>
        <taxon>Bacillota</taxon>
        <taxon>Bacilli</taxon>
        <taxon>Bacillales</taxon>
        <taxon>Bacillaceae</taxon>
        <taxon>Anaerobacillus</taxon>
    </lineage>
</organism>
<dbReference type="RefSeq" id="WP_129076438.1">
    <property type="nucleotide sequence ID" value="NZ_QOUX01000001.1"/>
</dbReference>
<protein>
    <submittedName>
        <fullName evidence="1">DUF1992 domain-containing protein</fullName>
    </submittedName>
</protein>
<gene>
    <name evidence="1" type="ORF">DS745_01520</name>
</gene>
<dbReference type="AlphaFoldDB" id="A0A4Q0VZT2"/>
<reference evidence="1 2" key="1">
    <citation type="journal article" date="2019" name="Int. J. Syst. Evol. Microbiol.">
        <title>Anaerobacillus alkaliphilus sp. nov., a novel alkaliphilic and moderately halophilic bacterium.</title>
        <authorList>
            <person name="Borsodi A.K."/>
            <person name="Aszalos J.M."/>
            <person name="Bihari P."/>
            <person name="Nagy I."/>
            <person name="Schumann P."/>
            <person name="Sproer C."/>
            <person name="Kovacs A.L."/>
            <person name="Boka K."/>
            <person name="Dobosy P."/>
            <person name="Ovari M."/>
            <person name="Szili-Kovacs T."/>
            <person name="Toth E."/>
        </authorList>
    </citation>
    <scope>NUCLEOTIDE SEQUENCE [LARGE SCALE GENOMIC DNA]</scope>
    <source>
        <strain evidence="1 2">B16-10</strain>
    </source>
</reference>
<name>A0A4Q0VZT2_9BACI</name>
<proteinExistence type="predicted"/>
<evidence type="ECO:0000313" key="1">
    <source>
        <dbReference type="EMBL" id="RXJ04091.1"/>
    </source>
</evidence>
<accession>A0A4Q0VZT2</accession>
<dbReference type="EMBL" id="QOUX01000001">
    <property type="protein sequence ID" value="RXJ04091.1"/>
    <property type="molecule type" value="Genomic_DNA"/>
</dbReference>
<keyword evidence="2" id="KW-1185">Reference proteome</keyword>
<sequence>MSRDWLGDLINKDVPLKGMGKPLSREVLEGDVLDRTVKNAGYRPGWVGLQQQIRDRLAKVLPLLENRALHNEKITQEVEEINILVKKYNSSCPPPMQKMLISIDDIPNQMKRWE</sequence>
<evidence type="ECO:0000313" key="2">
    <source>
        <dbReference type="Proteomes" id="UP000290649"/>
    </source>
</evidence>